<name>A0ABP8TWI4_9ACTN</name>
<accession>A0ABP8TWI4</accession>
<gene>
    <name evidence="1" type="ORF">GCM10023195_75070</name>
</gene>
<reference evidence="2" key="1">
    <citation type="journal article" date="2019" name="Int. J. Syst. Evol. Microbiol.">
        <title>The Global Catalogue of Microorganisms (GCM) 10K type strain sequencing project: providing services to taxonomists for standard genome sequencing and annotation.</title>
        <authorList>
            <consortium name="The Broad Institute Genomics Platform"/>
            <consortium name="The Broad Institute Genome Sequencing Center for Infectious Disease"/>
            <person name="Wu L."/>
            <person name="Ma J."/>
        </authorList>
    </citation>
    <scope>NUCLEOTIDE SEQUENCE [LARGE SCALE GENOMIC DNA]</scope>
    <source>
        <strain evidence="2">JCM 17938</strain>
    </source>
</reference>
<organism evidence="1 2">
    <name type="scientific">Actinoallomurus liliacearum</name>
    <dbReference type="NCBI Taxonomy" id="1080073"/>
    <lineage>
        <taxon>Bacteria</taxon>
        <taxon>Bacillati</taxon>
        <taxon>Actinomycetota</taxon>
        <taxon>Actinomycetes</taxon>
        <taxon>Streptosporangiales</taxon>
        <taxon>Thermomonosporaceae</taxon>
        <taxon>Actinoallomurus</taxon>
    </lineage>
</organism>
<evidence type="ECO:0000313" key="2">
    <source>
        <dbReference type="Proteomes" id="UP001500212"/>
    </source>
</evidence>
<comment type="caution">
    <text evidence="1">The sequence shown here is derived from an EMBL/GenBank/DDBJ whole genome shotgun (WGS) entry which is preliminary data.</text>
</comment>
<protein>
    <submittedName>
        <fullName evidence="1">Uncharacterized protein</fullName>
    </submittedName>
</protein>
<evidence type="ECO:0000313" key="1">
    <source>
        <dbReference type="EMBL" id="GAA4616859.1"/>
    </source>
</evidence>
<sequence length="94" mass="10371">MTKISTSTGLEQEVAELATEEAPRRFALCWVDAEQDDGGVLCWGIQLRHGDALVCRGSGGWFGQFEDAETARRVFARTRTVTLVWIDAPEPTAD</sequence>
<dbReference type="EMBL" id="BAABHJ010000038">
    <property type="protein sequence ID" value="GAA4616859.1"/>
    <property type="molecule type" value="Genomic_DNA"/>
</dbReference>
<dbReference type="Proteomes" id="UP001500212">
    <property type="component" value="Unassembled WGS sequence"/>
</dbReference>
<proteinExistence type="predicted"/>
<keyword evidence="2" id="KW-1185">Reference proteome</keyword>
<dbReference type="RefSeq" id="WP_345365123.1">
    <property type="nucleotide sequence ID" value="NZ_BAABHJ010000038.1"/>
</dbReference>